<comment type="caution">
    <text evidence="2">The sequence shown here is derived from an EMBL/GenBank/DDBJ whole genome shotgun (WGS) entry which is preliminary data.</text>
</comment>
<keyword evidence="2" id="KW-0548">Nucleotidyltransferase</keyword>
<dbReference type="EMBL" id="JACHNH010000001">
    <property type="protein sequence ID" value="MBB4762212.1"/>
    <property type="molecule type" value="Genomic_DNA"/>
</dbReference>
<keyword evidence="2" id="KW-0808">Transferase</keyword>
<reference evidence="2 3" key="1">
    <citation type="submission" date="2020-08" db="EMBL/GenBank/DDBJ databases">
        <title>Sequencing the genomes of 1000 actinobacteria strains.</title>
        <authorList>
            <person name="Klenk H.-P."/>
        </authorList>
    </citation>
    <scope>NUCLEOTIDE SEQUENCE [LARGE SCALE GENOMIC DNA]</scope>
    <source>
        <strain evidence="2 3">DSM 43149</strain>
    </source>
</reference>
<keyword evidence="3" id="KW-1185">Reference proteome</keyword>
<dbReference type="InterPro" id="IPR029044">
    <property type="entry name" value="Nucleotide-diphossugar_trans"/>
</dbReference>
<dbReference type="AlphaFoldDB" id="A0A7W7HWS1"/>
<dbReference type="SUPFAM" id="SSF53448">
    <property type="entry name" value="Nucleotide-diphospho-sugar transferases"/>
    <property type="match status" value="1"/>
</dbReference>
<dbReference type="Gene3D" id="3.90.550.10">
    <property type="entry name" value="Spore Coat Polysaccharide Biosynthesis Protein SpsA, Chain A"/>
    <property type="match status" value="1"/>
</dbReference>
<feature type="domain" description="MobA-like NTP transferase" evidence="1">
    <location>
        <begin position="2"/>
        <end position="158"/>
    </location>
</feature>
<organism evidence="2 3">
    <name type="scientific">Actinoplanes digitatis</name>
    <dbReference type="NCBI Taxonomy" id="1868"/>
    <lineage>
        <taxon>Bacteria</taxon>
        <taxon>Bacillati</taxon>
        <taxon>Actinomycetota</taxon>
        <taxon>Actinomycetes</taxon>
        <taxon>Micromonosporales</taxon>
        <taxon>Micromonosporaceae</taxon>
        <taxon>Actinoplanes</taxon>
    </lineage>
</organism>
<dbReference type="CDD" id="cd04182">
    <property type="entry name" value="GT_2_like_f"/>
    <property type="match status" value="1"/>
</dbReference>
<dbReference type="InterPro" id="IPR025877">
    <property type="entry name" value="MobA-like_NTP_Trfase"/>
</dbReference>
<dbReference type="GO" id="GO:0061602">
    <property type="term" value="F:molybdenum cofactor cytidylyltransferase activity"/>
    <property type="evidence" value="ECO:0007669"/>
    <property type="project" value="UniProtKB-EC"/>
</dbReference>
<dbReference type="PANTHER" id="PTHR43777">
    <property type="entry name" value="MOLYBDENUM COFACTOR CYTIDYLYLTRANSFERASE"/>
    <property type="match status" value="1"/>
</dbReference>
<accession>A0A7W7HWS1</accession>
<dbReference type="Proteomes" id="UP000578112">
    <property type="component" value="Unassembled WGS sequence"/>
</dbReference>
<proteinExistence type="predicted"/>
<evidence type="ECO:0000259" key="1">
    <source>
        <dbReference type="Pfam" id="PF12804"/>
    </source>
</evidence>
<evidence type="ECO:0000313" key="2">
    <source>
        <dbReference type="EMBL" id="MBB4762212.1"/>
    </source>
</evidence>
<dbReference type="RefSeq" id="WP_239087815.1">
    <property type="nucleotide sequence ID" value="NZ_BOMK01000074.1"/>
</dbReference>
<evidence type="ECO:0000313" key="3">
    <source>
        <dbReference type="Proteomes" id="UP000578112"/>
    </source>
</evidence>
<dbReference type="EC" id="2.7.7.76" evidence="2"/>
<name>A0A7W7HWS1_9ACTN</name>
<dbReference type="Pfam" id="PF12804">
    <property type="entry name" value="NTP_transf_3"/>
    <property type="match status" value="1"/>
</dbReference>
<dbReference type="PANTHER" id="PTHR43777:SF1">
    <property type="entry name" value="MOLYBDENUM COFACTOR CYTIDYLYLTRANSFERASE"/>
    <property type="match status" value="1"/>
</dbReference>
<gene>
    <name evidence="2" type="ORF">BJ971_002768</name>
</gene>
<protein>
    <submittedName>
        <fullName evidence="2">Molybdenum cofactor cytidylyltransferase</fullName>
        <ecNumber evidence="2">2.7.7.76</ecNumber>
    </submittedName>
</protein>
<sequence>MVLAAGNSVRLGLGEAKQLLPYRGRTLLDAALDTVRACPFDQRLVTLGAWSAAVRSRVDLSGFTTVDVPADGTGCGASVSTAVGALDPRADGLVLLLGDQPGVRASSVAALLAAAGDGPLGVCRYDDGLGHPFWFGRAVFAALAGLHGDKAVWKLLHAGEYPVVEVAVPGPVPIDVDTREDYERLLAGDRLVG</sequence>